<dbReference type="GO" id="GO:0003676">
    <property type="term" value="F:nucleic acid binding"/>
    <property type="evidence" value="ECO:0007669"/>
    <property type="project" value="InterPro"/>
</dbReference>
<dbReference type="InterPro" id="IPR005162">
    <property type="entry name" value="Retrotrans_gag_dom"/>
</dbReference>
<dbReference type="EMBL" id="BJWL01000064">
    <property type="protein sequence ID" value="GFS28968.1"/>
    <property type="molecule type" value="Genomic_DNA"/>
</dbReference>
<feature type="region of interest" description="Disordered" evidence="2">
    <location>
        <begin position="1"/>
        <end position="59"/>
    </location>
</feature>
<dbReference type="GO" id="GO:0008270">
    <property type="term" value="F:zinc ion binding"/>
    <property type="evidence" value="ECO:0007669"/>
    <property type="project" value="UniProtKB-KW"/>
</dbReference>
<dbReference type="PANTHER" id="PTHR45835:SF99">
    <property type="entry name" value="CHROMO DOMAIN-CONTAINING PROTEIN-RELATED"/>
    <property type="match status" value="1"/>
</dbReference>
<reference evidence="5" key="1">
    <citation type="submission" date="2019-07" db="EMBL/GenBank/DDBJ databases">
        <title>De Novo Assembly of kiwifruit Actinidia rufa.</title>
        <authorList>
            <person name="Sugita-Konishi S."/>
            <person name="Sato K."/>
            <person name="Mori E."/>
            <person name="Abe Y."/>
            <person name="Kisaki G."/>
            <person name="Hamano K."/>
            <person name="Suezawa K."/>
            <person name="Otani M."/>
            <person name="Fukuda T."/>
            <person name="Manabe T."/>
            <person name="Gomi K."/>
            <person name="Tabuchi M."/>
            <person name="Akimitsu K."/>
            <person name="Kataoka I."/>
        </authorList>
    </citation>
    <scope>NUCLEOTIDE SEQUENCE [LARGE SCALE GENOMIC DNA]</scope>
    <source>
        <strain evidence="5">cv. Fuchu</strain>
    </source>
</reference>
<proteinExistence type="predicted"/>
<evidence type="ECO:0000256" key="1">
    <source>
        <dbReference type="PROSITE-ProRule" id="PRU00047"/>
    </source>
</evidence>
<dbReference type="Gene3D" id="3.30.420.10">
    <property type="entry name" value="Ribonuclease H-like superfamily/Ribonuclease H"/>
    <property type="match status" value="2"/>
</dbReference>
<dbReference type="AlphaFoldDB" id="A0A7J0D7L6"/>
<dbReference type="InterPro" id="IPR036875">
    <property type="entry name" value="Znf_CCHC_sf"/>
</dbReference>
<dbReference type="OrthoDB" id="1714035at2759"/>
<dbReference type="SMART" id="SM00343">
    <property type="entry name" value="ZnF_C2HC"/>
    <property type="match status" value="1"/>
</dbReference>
<sequence length="925" mass="104432">MPPQRKPRRGRATNLARGPRGRGRYTRLQDEGSQHDGNPGGRGARLEQEGNNPGGNGTPNQFVVDFVAALAAANILNQPRRHVGMLGGVARAAKNVEAPDIENLTWAEFEKMFENQYFPESYREQLRDKFEKFEQEKKCRRFEKGLHSSVRRLVMSSRLKVFTEIMELARTLELPRDNVRNTQGNEWRQSMGSGGMASGSQGSQSRKRQRDTFQPTHSQQSLEGTFFYRLRPPPPPRSQTPGACFGCGGFGHVARFCPQKVGAHSESGSVQQPRSGQSFGQNQQRGTQSQPHYRQTTTGQGPQGDRGASSSAPNPTTQGRVFAVTTAAPPPPPVIATQTLEASIVRGTFFFCSTPLLESYLIPEYRILFIAASFVLALGLETEELNPPLFVDTPIGGRTSLDRICRGCELVILDHHFVFDFIVLGMSGFDLILGMDWLSTFRATIDCFKRRVRICTLEGGCLEFFGERQESSEPYLYEPRDKGSITYLLASLTLDEDLSTRGELPRVVCDFPDIFPEELPGLPPKREVEFTIDLLPGTAPISMPPYRFAPAELRELKTQVQELQDLGFIRPSTSPWGAPALFAQKKDGQFWWPGMKNDVAIFVSKCLTCQQVKAEHQRPAGELQSLPVAEWKWEHVTMDFVTGLPNSSRGHDAIWVVVDRLTKTAHFLPIQVTDSIEAYNLRLALACCLAPHIIHKTDGQSERMIQILEDMLRACVLDFRGSWEDHLSLVEFAYNNSYQSSIEMAPYEALYGRPCRSPVCWTELGEATVVGPELVVETAKSMGLIRKRLKTEQKATTEKVKVIRERLLTAQSRQKSYADQRRQPLSFEVGDHVFLKISPRRGLHRFGRGKYEPDPSHVLEWSKLELEADASFEEKPIRAVDFREKVLRGKTIRLVRILWNNFGSEESTWEREDEMREKYPNLFAT</sequence>
<dbReference type="SUPFAM" id="SSF57756">
    <property type="entry name" value="Retrovirus zinc finger-like domains"/>
    <property type="match status" value="1"/>
</dbReference>
<evidence type="ECO:0000313" key="5">
    <source>
        <dbReference type="Proteomes" id="UP000585474"/>
    </source>
</evidence>
<dbReference type="PROSITE" id="PS50158">
    <property type="entry name" value="ZF_CCHC"/>
    <property type="match status" value="1"/>
</dbReference>
<evidence type="ECO:0000313" key="4">
    <source>
        <dbReference type="EMBL" id="GFS28968.1"/>
    </source>
</evidence>
<feature type="compositionally biased region" description="Polar residues" evidence="2">
    <location>
        <begin position="266"/>
        <end position="300"/>
    </location>
</feature>
<dbReference type="SUPFAM" id="SSF56672">
    <property type="entry name" value="DNA/RNA polymerases"/>
    <property type="match status" value="1"/>
</dbReference>
<comment type="caution">
    <text evidence="4">The sequence shown here is derived from an EMBL/GenBank/DDBJ whole genome shotgun (WGS) entry which is preliminary data.</text>
</comment>
<dbReference type="Gene3D" id="3.10.10.10">
    <property type="entry name" value="HIV Type 1 Reverse Transcriptase, subunit A, domain 1"/>
    <property type="match status" value="1"/>
</dbReference>
<dbReference type="InterPro" id="IPR036397">
    <property type="entry name" value="RNaseH_sf"/>
</dbReference>
<accession>A0A7J0D7L6</accession>
<dbReference type="PANTHER" id="PTHR45835">
    <property type="entry name" value="YALI0A06105P"/>
    <property type="match status" value="1"/>
</dbReference>
<keyword evidence="1" id="KW-0862">Zinc</keyword>
<feature type="domain" description="CCHC-type" evidence="3">
    <location>
        <begin position="244"/>
        <end position="259"/>
    </location>
</feature>
<feature type="compositionally biased region" description="Polar residues" evidence="2">
    <location>
        <begin position="212"/>
        <end position="223"/>
    </location>
</feature>
<organism evidence="4 5">
    <name type="scientific">Actinidia rufa</name>
    <dbReference type="NCBI Taxonomy" id="165716"/>
    <lineage>
        <taxon>Eukaryota</taxon>
        <taxon>Viridiplantae</taxon>
        <taxon>Streptophyta</taxon>
        <taxon>Embryophyta</taxon>
        <taxon>Tracheophyta</taxon>
        <taxon>Spermatophyta</taxon>
        <taxon>Magnoliopsida</taxon>
        <taxon>eudicotyledons</taxon>
        <taxon>Gunneridae</taxon>
        <taxon>Pentapetalae</taxon>
        <taxon>asterids</taxon>
        <taxon>Ericales</taxon>
        <taxon>Actinidiaceae</taxon>
        <taxon>Actinidia</taxon>
    </lineage>
</organism>
<dbReference type="CDD" id="cd00303">
    <property type="entry name" value="retropepsin_like"/>
    <property type="match status" value="1"/>
</dbReference>
<evidence type="ECO:0000259" key="3">
    <source>
        <dbReference type="PROSITE" id="PS50158"/>
    </source>
</evidence>
<dbReference type="Gene3D" id="2.40.70.10">
    <property type="entry name" value="Acid Proteases"/>
    <property type="match status" value="1"/>
</dbReference>
<dbReference type="Proteomes" id="UP000585474">
    <property type="component" value="Unassembled WGS sequence"/>
</dbReference>
<protein>
    <recommendedName>
        <fullName evidence="3">CCHC-type domain-containing protein</fullName>
    </recommendedName>
</protein>
<dbReference type="InterPro" id="IPR041588">
    <property type="entry name" value="Integrase_H2C2"/>
</dbReference>
<dbReference type="Pfam" id="PF08284">
    <property type="entry name" value="RVP_2"/>
    <property type="match status" value="1"/>
</dbReference>
<dbReference type="InterPro" id="IPR043502">
    <property type="entry name" value="DNA/RNA_pol_sf"/>
</dbReference>
<name>A0A7J0D7L6_9ERIC</name>
<feature type="region of interest" description="Disordered" evidence="2">
    <location>
        <begin position="177"/>
        <end position="241"/>
    </location>
</feature>
<feature type="compositionally biased region" description="Polar residues" evidence="2">
    <location>
        <begin position="308"/>
        <end position="317"/>
    </location>
</feature>
<keyword evidence="5" id="KW-1185">Reference proteome</keyword>
<evidence type="ECO:0000256" key="2">
    <source>
        <dbReference type="SAM" id="MobiDB-lite"/>
    </source>
</evidence>
<dbReference type="InterPro" id="IPR021109">
    <property type="entry name" value="Peptidase_aspartic_dom_sf"/>
</dbReference>
<dbReference type="SUPFAM" id="SSF53098">
    <property type="entry name" value="Ribonuclease H-like"/>
    <property type="match status" value="1"/>
</dbReference>
<feature type="region of interest" description="Disordered" evidence="2">
    <location>
        <begin position="264"/>
        <end position="317"/>
    </location>
</feature>
<feature type="compositionally biased region" description="Basic residues" evidence="2">
    <location>
        <begin position="1"/>
        <end position="11"/>
    </location>
</feature>
<keyword evidence="1" id="KW-0863">Zinc-finger</keyword>
<dbReference type="Pfam" id="PF17921">
    <property type="entry name" value="Integrase_H2C2"/>
    <property type="match status" value="1"/>
</dbReference>
<dbReference type="InterPro" id="IPR001878">
    <property type="entry name" value="Znf_CCHC"/>
</dbReference>
<dbReference type="Pfam" id="PF03732">
    <property type="entry name" value="Retrotrans_gag"/>
    <property type="match status" value="1"/>
</dbReference>
<dbReference type="InterPro" id="IPR012337">
    <property type="entry name" value="RNaseH-like_sf"/>
</dbReference>
<keyword evidence="1" id="KW-0479">Metal-binding</keyword>
<gene>
    <name evidence="4" type="ORF">Acr_00g0004810</name>
</gene>